<reference evidence="1 2" key="1">
    <citation type="submission" date="2017-12" db="EMBL/GenBank/DDBJ databases">
        <title>Taxonomic description and draft genome of Pradoshia cofamensis Gen. nov., sp. nov., a thermotolerant bacillale isolated from anterior gut of earthworm Eisenia fetida.</title>
        <authorList>
            <person name="Saha T."/>
            <person name="Chakraborty R."/>
        </authorList>
    </citation>
    <scope>NUCLEOTIDE SEQUENCE [LARGE SCALE GENOMIC DNA]</scope>
    <source>
        <strain evidence="1 2">EAG3</strain>
    </source>
</reference>
<proteinExistence type="predicted"/>
<evidence type="ECO:0008006" key="3">
    <source>
        <dbReference type="Google" id="ProtNLM"/>
    </source>
</evidence>
<organism evidence="1 2">
    <name type="scientific">Pradoshia eiseniae</name>
    <dbReference type="NCBI Taxonomy" id="2064768"/>
    <lineage>
        <taxon>Bacteria</taxon>
        <taxon>Bacillati</taxon>
        <taxon>Bacillota</taxon>
        <taxon>Bacilli</taxon>
        <taxon>Bacillales</taxon>
        <taxon>Bacillaceae</taxon>
        <taxon>Pradoshia</taxon>
    </lineage>
</organism>
<dbReference type="AlphaFoldDB" id="A0A2S7N2D4"/>
<dbReference type="InterPro" id="IPR039498">
    <property type="entry name" value="NTP_transf_5"/>
</dbReference>
<protein>
    <recommendedName>
        <fullName evidence="3">Renal dipeptidase</fullName>
    </recommendedName>
</protein>
<evidence type="ECO:0000313" key="1">
    <source>
        <dbReference type="EMBL" id="PQD96176.1"/>
    </source>
</evidence>
<accession>A0A2S7N2D4</accession>
<dbReference type="Pfam" id="PF14907">
    <property type="entry name" value="NTP_transf_5"/>
    <property type="match status" value="1"/>
</dbReference>
<comment type="caution">
    <text evidence="1">The sequence shown here is derived from an EMBL/GenBank/DDBJ whole genome shotgun (WGS) entry which is preliminary data.</text>
</comment>
<dbReference type="EMBL" id="PKOZ01000002">
    <property type="protein sequence ID" value="PQD96176.1"/>
    <property type="molecule type" value="Genomic_DNA"/>
</dbReference>
<evidence type="ECO:0000313" key="2">
    <source>
        <dbReference type="Proteomes" id="UP000239663"/>
    </source>
</evidence>
<dbReference type="Proteomes" id="UP000239663">
    <property type="component" value="Unassembled WGS sequence"/>
</dbReference>
<gene>
    <name evidence="1" type="ORF">CYL18_06130</name>
</gene>
<name>A0A2S7N2D4_9BACI</name>
<dbReference type="OrthoDB" id="2659434at2"/>
<keyword evidence="2" id="KW-1185">Reference proteome</keyword>
<sequence>MDIMFEKFLSNPYHRVITLLIRRNITDNDRKEASQILKSIDIDELYRVSYNNEVASIMYPELVQILGHKLDKKWESEYLTIKNRISWMMGVFKQLSDELNKANIPIVALKNSGIALGLLDDFGLSPMGDIDTLIKKEDMKQAHEIAQKMGFAFKFRSVYEKEDFDNALAHGSTEYSYNDNTGQNMWFEMSWRPIDGRWINQAVEPKAETLIKSSVLIPNTNVRILSPEDNLLQVSIHTAKHSYIRKPGFRLHLDVDRVVSENDINWDDFLKKVYSVNTKTAVYFSLKSAKSLFNTNIPESVLNELKPNKLKGDYIRRKIEKMDLFKEDSSAFTRMEFLLFQSALYDNIMDIVAVAFPGIKFLKRKYSDTSIFYAQVLHLFDLVGVRKKK</sequence>